<dbReference type="SUPFAM" id="SSF53756">
    <property type="entry name" value="UDP-Glycosyltransferase/glycogen phosphorylase"/>
    <property type="match status" value="1"/>
</dbReference>
<accession>A0A1F7YI64</accession>
<dbReference type="InterPro" id="IPR001296">
    <property type="entry name" value="Glyco_trans_1"/>
</dbReference>
<dbReference type="PANTHER" id="PTHR45947:SF3">
    <property type="entry name" value="SULFOQUINOVOSYL TRANSFERASE SQD2"/>
    <property type="match status" value="1"/>
</dbReference>
<gene>
    <name evidence="2" type="ORF">A2627_02510</name>
</gene>
<name>A0A1F7YI64_9BACT</name>
<evidence type="ECO:0000313" key="2">
    <source>
        <dbReference type="EMBL" id="OGM27017.1"/>
    </source>
</evidence>
<dbReference type="Proteomes" id="UP000178851">
    <property type="component" value="Unassembled WGS sequence"/>
</dbReference>
<feature type="domain" description="Glycosyl transferase family 1" evidence="1">
    <location>
        <begin position="190"/>
        <end position="364"/>
    </location>
</feature>
<comment type="caution">
    <text evidence="2">The sequence shown here is derived from an EMBL/GenBank/DDBJ whole genome shotgun (WGS) entry which is preliminary data.</text>
</comment>
<dbReference type="PANTHER" id="PTHR45947">
    <property type="entry name" value="SULFOQUINOVOSYL TRANSFERASE SQD2"/>
    <property type="match status" value="1"/>
</dbReference>
<dbReference type="Gene3D" id="3.40.50.2000">
    <property type="entry name" value="Glycogen Phosphorylase B"/>
    <property type="match status" value="2"/>
</dbReference>
<evidence type="ECO:0000259" key="1">
    <source>
        <dbReference type="Pfam" id="PF00534"/>
    </source>
</evidence>
<dbReference type="GO" id="GO:0016757">
    <property type="term" value="F:glycosyltransferase activity"/>
    <property type="evidence" value="ECO:0007669"/>
    <property type="project" value="InterPro"/>
</dbReference>
<dbReference type="EMBL" id="MGGI01000009">
    <property type="protein sequence ID" value="OGM27017.1"/>
    <property type="molecule type" value="Genomic_DNA"/>
</dbReference>
<proteinExistence type="predicted"/>
<sequence>MKVVIIRGPSLSTVELGWLEGLDEKYEVFAIGSRDPIYNLDHFPVSVKKLFCSGQVFGKLPFAIRLLYALDGDPQRLWGLERAIKGADVVDSAEIGNLYTYQAALARKKGFVKKLVVRIYENLAPVMEISENRRRREKIKFVLRNADTFVAVSPLSFEYLELMGVSGNKIIKVPMGVDTDRFVPAGSAKKQALRKSLGYNKNDKIILSIGRMVWEKGWLDLLRSARKLYLEGRNYKWLWVGDGPLVSFLKNEVGRWNLGKNVKLVSGLQMPYPKMHEFYQLADLFVMPSIPISNWQEQFGLVLAEAMSSGLPCVVTKTGTLPFVLGDGGGLEVSPQDWMGLGKAVNYVLSHPKKAQEWSERNRNEAQKRFGFGVIKDKMINIWETV</sequence>
<organism evidence="2 3">
    <name type="scientific">Candidatus Woesebacteria bacterium RIFCSPHIGHO2_01_FULL_39_28</name>
    <dbReference type="NCBI Taxonomy" id="1802496"/>
    <lineage>
        <taxon>Bacteria</taxon>
        <taxon>Candidatus Woeseibacteriota</taxon>
    </lineage>
</organism>
<dbReference type="CDD" id="cd03801">
    <property type="entry name" value="GT4_PimA-like"/>
    <property type="match status" value="1"/>
</dbReference>
<evidence type="ECO:0000313" key="3">
    <source>
        <dbReference type="Proteomes" id="UP000178851"/>
    </source>
</evidence>
<dbReference type="InterPro" id="IPR050194">
    <property type="entry name" value="Glycosyltransferase_grp1"/>
</dbReference>
<dbReference type="Pfam" id="PF00534">
    <property type="entry name" value="Glycos_transf_1"/>
    <property type="match status" value="1"/>
</dbReference>
<reference evidence="2 3" key="1">
    <citation type="journal article" date="2016" name="Nat. Commun.">
        <title>Thousands of microbial genomes shed light on interconnected biogeochemical processes in an aquifer system.</title>
        <authorList>
            <person name="Anantharaman K."/>
            <person name="Brown C.T."/>
            <person name="Hug L.A."/>
            <person name="Sharon I."/>
            <person name="Castelle C.J."/>
            <person name="Probst A.J."/>
            <person name="Thomas B.C."/>
            <person name="Singh A."/>
            <person name="Wilkins M.J."/>
            <person name="Karaoz U."/>
            <person name="Brodie E.L."/>
            <person name="Williams K.H."/>
            <person name="Hubbard S.S."/>
            <person name="Banfield J.F."/>
        </authorList>
    </citation>
    <scope>NUCLEOTIDE SEQUENCE [LARGE SCALE GENOMIC DNA]</scope>
</reference>
<dbReference type="AlphaFoldDB" id="A0A1F7YI64"/>
<protein>
    <recommendedName>
        <fullName evidence="1">Glycosyl transferase family 1 domain-containing protein</fullName>
    </recommendedName>
</protein>